<dbReference type="Pfam" id="PF03634">
    <property type="entry name" value="TCP"/>
    <property type="match status" value="1"/>
</dbReference>
<feature type="compositionally biased region" description="Basic and acidic residues" evidence="6">
    <location>
        <begin position="44"/>
        <end position="67"/>
    </location>
</feature>
<name>A0A8S0PM35_OLEEU</name>
<keyword evidence="2" id="KW-0805">Transcription regulation</keyword>
<dbReference type="Gramene" id="OE9A024226T1">
    <property type="protein sequence ID" value="OE9A024226C1"/>
    <property type="gene ID" value="OE9A024226"/>
</dbReference>
<evidence type="ECO:0000313" key="9">
    <source>
        <dbReference type="Proteomes" id="UP000594638"/>
    </source>
</evidence>
<dbReference type="PANTHER" id="PTHR31072:SF170">
    <property type="entry name" value="TRANSCRIPTION FACTOR TCP15-RELATED"/>
    <property type="match status" value="1"/>
</dbReference>
<protein>
    <recommendedName>
        <fullName evidence="7">TCP domain-containing protein</fullName>
    </recommendedName>
</protein>
<evidence type="ECO:0000256" key="6">
    <source>
        <dbReference type="SAM" id="MobiDB-lite"/>
    </source>
</evidence>
<evidence type="ECO:0000256" key="2">
    <source>
        <dbReference type="ARBA" id="ARBA00023015"/>
    </source>
</evidence>
<evidence type="ECO:0000259" key="7">
    <source>
        <dbReference type="PROSITE" id="PS51369"/>
    </source>
</evidence>
<keyword evidence="5" id="KW-0539">Nucleus</keyword>
<dbReference type="EMBL" id="CACTIH010000088">
    <property type="protein sequence ID" value="CAA2953350.1"/>
    <property type="molecule type" value="Genomic_DNA"/>
</dbReference>
<comment type="caution">
    <text evidence="8">The sequence shown here is derived from an EMBL/GenBank/DDBJ whole genome shotgun (WGS) entry which is preliminary data.</text>
</comment>
<dbReference type="InterPro" id="IPR017887">
    <property type="entry name" value="TF_TCP_subgr"/>
</dbReference>
<comment type="subcellular location">
    <subcellularLocation>
        <location evidence="1">Nucleus</location>
    </subcellularLocation>
</comment>
<evidence type="ECO:0000256" key="4">
    <source>
        <dbReference type="ARBA" id="ARBA00023163"/>
    </source>
</evidence>
<keyword evidence="4" id="KW-0804">Transcription</keyword>
<feature type="region of interest" description="Disordered" evidence="6">
    <location>
        <begin position="309"/>
        <end position="331"/>
    </location>
</feature>
<proteinExistence type="predicted"/>
<feature type="region of interest" description="Disordered" evidence="6">
    <location>
        <begin position="1"/>
        <end position="20"/>
    </location>
</feature>
<dbReference type="GO" id="GO:0003700">
    <property type="term" value="F:DNA-binding transcription factor activity"/>
    <property type="evidence" value="ECO:0007669"/>
    <property type="project" value="InterPro"/>
</dbReference>
<feature type="region of interest" description="Disordered" evidence="6">
    <location>
        <begin position="28"/>
        <end position="67"/>
    </location>
</feature>
<evidence type="ECO:0000256" key="5">
    <source>
        <dbReference type="ARBA" id="ARBA00023242"/>
    </source>
</evidence>
<dbReference type="InterPro" id="IPR005333">
    <property type="entry name" value="Transcription_factor_TCP"/>
</dbReference>
<accession>A0A8S0PM35</accession>
<dbReference type="PROSITE" id="PS51369">
    <property type="entry name" value="TCP"/>
    <property type="match status" value="1"/>
</dbReference>
<evidence type="ECO:0000313" key="8">
    <source>
        <dbReference type="EMBL" id="CAA2953350.1"/>
    </source>
</evidence>
<dbReference type="PANTHER" id="PTHR31072">
    <property type="entry name" value="TRANSCRIPTION FACTOR TCP4-RELATED"/>
    <property type="match status" value="1"/>
</dbReference>
<dbReference type="OrthoDB" id="1904351at2759"/>
<feature type="compositionally biased region" description="Polar residues" evidence="6">
    <location>
        <begin position="29"/>
        <end position="42"/>
    </location>
</feature>
<dbReference type="AlphaFoldDB" id="A0A8S0PM35"/>
<evidence type="ECO:0000256" key="3">
    <source>
        <dbReference type="ARBA" id="ARBA00023125"/>
    </source>
</evidence>
<organism evidence="8 9">
    <name type="scientific">Olea europaea subsp. europaea</name>
    <dbReference type="NCBI Taxonomy" id="158383"/>
    <lineage>
        <taxon>Eukaryota</taxon>
        <taxon>Viridiplantae</taxon>
        <taxon>Streptophyta</taxon>
        <taxon>Embryophyta</taxon>
        <taxon>Tracheophyta</taxon>
        <taxon>Spermatophyta</taxon>
        <taxon>Magnoliopsida</taxon>
        <taxon>eudicotyledons</taxon>
        <taxon>Gunneridae</taxon>
        <taxon>Pentapetalae</taxon>
        <taxon>asterids</taxon>
        <taxon>lamiids</taxon>
        <taxon>Lamiales</taxon>
        <taxon>Oleaceae</taxon>
        <taxon>Oleeae</taxon>
        <taxon>Olea</taxon>
    </lineage>
</organism>
<keyword evidence="9" id="KW-1185">Reference proteome</keyword>
<sequence length="331" mass="35523">MIMDHGGSDNSMQSPNFPLELLKKRNFEEASSSSILPTNSGNLEAEKKPQPKRNSTKDRHTKVDGRGRRIRMPATCAARVFQLTKELGHKSDGETVEWLLQQAEPAVIAATGTGTIPANFSSLNLSARNSGSTMSAPLHLRNNYFNQTLRSSIEDSQRRVLFSGVGLSPPENINPLNFSNGNINVNSMLQAKQEPVVQTHMFQSSTGSIPASQDQIPATTFLMMTNHKSQVMSGDSLWTFPGIGNSSTMCRGSSMPSSGLHFMNFPTPLALLPGQQLGMGNGGCSGGGTVMDGHLSWLSTLNGFSLGGSEAQATSHDAEGHDLHITTSNHL</sequence>
<dbReference type="Proteomes" id="UP000594638">
    <property type="component" value="Unassembled WGS sequence"/>
</dbReference>
<keyword evidence="3" id="KW-0238">DNA-binding</keyword>
<reference evidence="8 9" key="1">
    <citation type="submission" date="2019-12" db="EMBL/GenBank/DDBJ databases">
        <authorList>
            <person name="Alioto T."/>
            <person name="Alioto T."/>
            <person name="Gomez Garrido J."/>
        </authorList>
    </citation>
    <scope>NUCLEOTIDE SEQUENCE [LARGE SCALE GENOMIC DNA]</scope>
</reference>
<evidence type="ECO:0000256" key="1">
    <source>
        <dbReference type="ARBA" id="ARBA00004123"/>
    </source>
</evidence>
<dbReference type="GO" id="GO:0043565">
    <property type="term" value="F:sequence-specific DNA binding"/>
    <property type="evidence" value="ECO:0007669"/>
    <property type="project" value="TreeGrafter"/>
</dbReference>
<feature type="domain" description="TCP" evidence="7">
    <location>
        <begin position="56"/>
        <end position="110"/>
    </location>
</feature>
<gene>
    <name evidence="8" type="ORF">OLEA9_A024226</name>
</gene>
<dbReference type="GO" id="GO:0005634">
    <property type="term" value="C:nucleus"/>
    <property type="evidence" value="ECO:0007669"/>
    <property type="project" value="UniProtKB-SubCell"/>
</dbReference>